<dbReference type="EMBL" id="CM004479">
    <property type="protein sequence ID" value="OCT70779.1"/>
    <property type="molecule type" value="Genomic_DNA"/>
</dbReference>
<organism evidence="1 2">
    <name type="scientific">Xenopus laevis</name>
    <name type="common">African clawed frog</name>
    <dbReference type="NCBI Taxonomy" id="8355"/>
    <lineage>
        <taxon>Eukaryota</taxon>
        <taxon>Metazoa</taxon>
        <taxon>Chordata</taxon>
        <taxon>Craniata</taxon>
        <taxon>Vertebrata</taxon>
        <taxon>Euteleostomi</taxon>
        <taxon>Amphibia</taxon>
        <taxon>Batrachia</taxon>
        <taxon>Anura</taxon>
        <taxon>Pipoidea</taxon>
        <taxon>Pipidae</taxon>
        <taxon>Xenopodinae</taxon>
        <taxon>Xenopus</taxon>
        <taxon>Xenopus</taxon>
    </lineage>
</organism>
<reference evidence="2" key="1">
    <citation type="journal article" date="2016" name="Nature">
        <title>Genome evolution in the allotetraploid frog Xenopus laevis.</title>
        <authorList>
            <person name="Session A.M."/>
            <person name="Uno Y."/>
            <person name="Kwon T."/>
            <person name="Chapman J.A."/>
            <person name="Toyoda A."/>
            <person name="Takahashi S."/>
            <person name="Fukui A."/>
            <person name="Hikosaka A."/>
            <person name="Suzuki A."/>
            <person name="Kondo M."/>
            <person name="van Heeringen S.J."/>
            <person name="Quigley I."/>
            <person name="Heinz S."/>
            <person name="Ogino H."/>
            <person name="Ochi H."/>
            <person name="Hellsten U."/>
            <person name="Lyons J.B."/>
            <person name="Simakov O."/>
            <person name="Putnam N."/>
            <person name="Stites J."/>
            <person name="Kuroki Y."/>
            <person name="Tanaka T."/>
            <person name="Michiue T."/>
            <person name="Watanabe M."/>
            <person name="Bogdanovic O."/>
            <person name="Lister R."/>
            <person name="Georgiou G."/>
            <person name="Paranjpe S.S."/>
            <person name="van Kruijsbergen I."/>
            <person name="Shu S."/>
            <person name="Carlson J."/>
            <person name="Kinoshita T."/>
            <person name="Ohta Y."/>
            <person name="Mawaribuchi S."/>
            <person name="Jenkins J."/>
            <person name="Grimwood J."/>
            <person name="Schmutz J."/>
            <person name="Mitros T."/>
            <person name="Mozaffari S.V."/>
            <person name="Suzuki Y."/>
            <person name="Haramoto Y."/>
            <person name="Yamamoto T.S."/>
            <person name="Takagi C."/>
            <person name="Heald R."/>
            <person name="Miller K."/>
            <person name="Haudenschild C."/>
            <person name="Kitzman J."/>
            <person name="Nakayama T."/>
            <person name="Izutsu Y."/>
            <person name="Robert J."/>
            <person name="Fortriede J."/>
            <person name="Burns K."/>
            <person name="Lotay V."/>
            <person name="Karimi K."/>
            <person name="Yasuoka Y."/>
            <person name="Dichmann D.S."/>
            <person name="Flajnik M.F."/>
            <person name="Houston D.W."/>
            <person name="Shendure J."/>
            <person name="DuPasquier L."/>
            <person name="Vize P.D."/>
            <person name="Zorn A.M."/>
            <person name="Ito M."/>
            <person name="Marcotte E.M."/>
            <person name="Wallingford J.B."/>
            <person name="Ito Y."/>
            <person name="Asashima M."/>
            <person name="Ueno N."/>
            <person name="Matsuda Y."/>
            <person name="Veenstra G.J."/>
            <person name="Fujiyama A."/>
            <person name="Harland R.M."/>
            <person name="Taira M."/>
            <person name="Rokhsar D.S."/>
        </authorList>
    </citation>
    <scope>NUCLEOTIDE SEQUENCE [LARGE SCALE GENOMIC DNA]</scope>
    <source>
        <strain evidence="2">J</strain>
    </source>
</reference>
<evidence type="ECO:0000313" key="2">
    <source>
        <dbReference type="Proteomes" id="UP000694892"/>
    </source>
</evidence>
<gene>
    <name evidence="1" type="ORF">XELAEV_18037703mg</name>
</gene>
<dbReference type="Proteomes" id="UP000694892">
    <property type="component" value="Chromosome 7S"/>
</dbReference>
<name>A0A974CCL3_XENLA</name>
<evidence type="ECO:0000313" key="1">
    <source>
        <dbReference type="EMBL" id="OCT70779.1"/>
    </source>
</evidence>
<sequence>MEHIYKNVSTDAKAKADTTDNLDIAIQVPLKGKLRTSTYFSVLGSLQQSVLIRFVINISFRTKIKHSYISR</sequence>
<protein>
    <submittedName>
        <fullName evidence="1">Uncharacterized protein</fullName>
    </submittedName>
</protein>
<dbReference type="AlphaFoldDB" id="A0A974CCL3"/>
<proteinExistence type="predicted"/>
<accession>A0A974CCL3</accession>